<gene>
    <name evidence="2" type="ORF">RESH_02330</name>
</gene>
<proteinExistence type="predicted"/>
<feature type="compositionally biased region" description="Basic and acidic residues" evidence="1">
    <location>
        <begin position="30"/>
        <end position="44"/>
    </location>
</feature>
<sequence>MVCNLRSSATLSGDRYHSLPTKEITMSVKKPNEDETREELRNEDAITGEPGSHPVGTGVGAALGGAAAGAAAGTVAGPLGTVAGAIAGGVAGGYAGNAVAEKIDPTVESAYWEEEHASRPYYNESYGFDQYRPAYQSGWEAFDADANDDWNTREAIARKQWEDAGGGEHMTWEDARPAALDAYTRVQNRTSKPR</sequence>
<evidence type="ECO:0008006" key="4">
    <source>
        <dbReference type="Google" id="ProtNLM"/>
    </source>
</evidence>
<dbReference type="PATRIC" id="fig|1263868.3.peg.2532"/>
<dbReference type="AlphaFoldDB" id="M5S6E5"/>
<reference evidence="2 3" key="1">
    <citation type="journal article" date="2013" name="Mar. Genomics">
        <title>Expression of sulfatases in Rhodopirellula baltica and the diversity of sulfatases in the genus Rhodopirellula.</title>
        <authorList>
            <person name="Wegner C.E."/>
            <person name="Richter-Heitmann T."/>
            <person name="Klindworth A."/>
            <person name="Klockow C."/>
            <person name="Richter M."/>
            <person name="Achstetter T."/>
            <person name="Glockner F.O."/>
            <person name="Harder J."/>
        </authorList>
    </citation>
    <scope>NUCLEOTIDE SEQUENCE [LARGE SCALE GENOMIC DNA]</scope>
    <source>
        <strain evidence="2 3">SH398</strain>
    </source>
</reference>
<dbReference type="EMBL" id="ANOF01000073">
    <property type="protein sequence ID" value="EMI27026.1"/>
    <property type="molecule type" value="Genomic_DNA"/>
</dbReference>
<evidence type="ECO:0000256" key="1">
    <source>
        <dbReference type="SAM" id="MobiDB-lite"/>
    </source>
</evidence>
<dbReference type="Proteomes" id="UP000011996">
    <property type="component" value="Unassembled WGS sequence"/>
</dbReference>
<organism evidence="2 3">
    <name type="scientific">Rhodopirellula europaea SH398</name>
    <dbReference type="NCBI Taxonomy" id="1263868"/>
    <lineage>
        <taxon>Bacteria</taxon>
        <taxon>Pseudomonadati</taxon>
        <taxon>Planctomycetota</taxon>
        <taxon>Planctomycetia</taxon>
        <taxon>Pirellulales</taxon>
        <taxon>Pirellulaceae</taxon>
        <taxon>Rhodopirellula</taxon>
    </lineage>
</organism>
<evidence type="ECO:0000313" key="3">
    <source>
        <dbReference type="Proteomes" id="UP000011996"/>
    </source>
</evidence>
<protein>
    <recommendedName>
        <fullName evidence="4">Glycine zipper domain-containing protein</fullName>
    </recommendedName>
</protein>
<accession>M5S6E5</accession>
<evidence type="ECO:0000313" key="2">
    <source>
        <dbReference type="EMBL" id="EMI27026.1"/>
    </source>
</evidence>
<comment type="caution">
    <text evidence="2">The sequence shown here is derived from an EMBL/GenBank/DDBJ whole genome shotgun (WGS) entry which is preliminary data.</text>
</comment>
<name>M5S6E5_9BACT</name>
<feature type="region of interest" description="Disordered" evidence="1">
    <location>
        <begin position="29"/>
        <end position="54"/>
    </location>
</feature>
<dbReference type="STRING" id="1263868.RESH_02330"/>